<comment type="caution">
    <text evidence="2">The sequence shown here is derived from an EMBL/GenBank/DDBJ whole genome shotgun (WGS) entry which is preliminary data.</text>
</comment>
<accession>A0ABV5PJJ0</accession>
<evidence type="ECO:0000313" key="2">
    <source>
        <dbReference type="EMBL" id="MFB9523369.1"/>
    </source>
</evidence>
<dbReference type="EMBL" id="JBHMCR010000017">
    <property type="protein sequence ID" value="MFB9523369.1"/>
    <property type="molecule type" value="Genomic_DNA"/>
</dbReference>
<name>A0ABV5PJJ0_STRCM</name>
<dbReference type="Proteomes" id="UP001589718">
    <property type="component" value="Unassembled WGS sequence"/>
</dbReference>
<sequence length="71" mass="7842">MRTDSRDNPTGPVAEERGSVRRRDPQRTRTVLLDVVLELVADGAREPARKPIAERAGASERSAFVHFTGGR</sequence>
<feature type="region of interest" description="Disordered" evidence="1">
    <location>
        <begin position="1"/>
        <end position="26"/>
    </location>
</feature>
<feature type="region of interest" description="Disordered" evidence="1">
    <location>
        <begin position="51"/>
        <end position="71"/>
    </location>
</feature>
<evidence type="ECO:0000313" key="3">
    <source>
        <dbReference type="Proteomes" id="UP001589718"/>
    </source>
</evidence>
<evidence type="ECO:0008006" key="4">
    <source>
        <dbReference type="Google" id="ProtNLM"/>
    </source>
</evidence>
<keyword evidence="3" id="KW-1185">Reference proteome</keyword>
<feature type="compositionally biased region" description="Basic and acidic residues" evidence="1">
    <location>
        <begin position="14"/>
        <end position="26"/>
    </location>
</feature>
<reference evidence="2 3" key="1">
    <citation type="submission" date="2024-09" db="EMBL/GenBank/DDBJ databases">
        <authorList>
            <person name="Sun Q."/>
            <person name="Mori K."/>
        </authorList>
    </citation>
    <scope>NUCLEOTIDE SEQUENCE [LARGE SCALE GENOMIC DNA]</scope>
    <source>
        <strain evidence="2 3">JCM 4362</strain>
    </source>
</reference>
<proteinExistence type="predicted"/>
<protein>
    <recommendedName>
        <fullName evidence="4">TetR family transcriptional regulator</fullName>
    </recommendedName>
</protein>
<evidence type="ECO:0000256" key="1">
    <source>
        <dbReference type="SAM" id="MobiDB-lite"/>
    </source>
</evidence>
<dbReference type="RefSeq" id="WP_345226176.1">
    <property type="nucleotide sequence ID" value="NZ_BAAAXE010000013.1"/>
</dbReference>
<gene>
    <name evidence="2" type="ORF">ACFFTU_25830</name>
</gene>
<organism evidence="2 3">
    <name type="scientific">Streptomyces cremeus</name>
    <dbReference type="NCBI Taxonomy" id="66881"/>
    <lineage>
        <taxon>Bacteria</taxon>
        <taxon>Bacillati</taxon>
        <taxon>Actinomycetota</taxon>
        <taxon>Actinomycetes</taxon>
        <taxon>Kitasatosporales</taxon>
        <taxon>Streptomycetaceae</taxon>
        <taxon>Streptomyces</taxon>
    </lineage>
</organism>